<dbReference type="Gene3D" id="2.30.29.30">
    <property type="entry name" value="Pleckstrin-homology domain (PH domain)/Phosphotyrosine-binding domain (PTB)"/>
    <property type="match status" value="1"/>
</dbReference>
<dbReference type="KEGG" id="xla:108697305"/>
<keyword evidence="1" id="KW-0728">SH3 domain</keyword>
<feature type="compositionally biased region" description="Polar residues" evidence="3">
    <location>
        <begin position="235"/>
        <end position="246"/>
    </location>
</feature>
<dbReference type="InterPro" id="IPR035899">
    <property type="entry name" value="DBL_dom_sf"/>
</dbReference>
<reference evidence="5" key="1">
    <citation type="submission" date="2025-08" db="UniProtKB">
        <authorList>
            <consortium name="RefSeq"/>
        </authorList>
    </citation>
    <scope>IDENTIFICATION</scope>
    <source>
        <strain evidence="5">J_2021</strain>
        <tissue evidence="5">Erythrocytes</tissue>
    </source>
</reference>
<feature type="compositionally biased region" description="Basic and acidic residues" evidence="3">
    <location>
        <begin position="288"/>
        <end position="301"/>
    </location>
</feature>
<dbReference type="OrthoDB" id="27593at2759"/>
<feature type="region of interest" description="Disordered" evidence="3">
    <location>
        <begin position="1142"/>
        <end position="1178"/>
    </location>
</feature>
<dbReference type="CDD" id="cd00160">
    <property type="entry name" value="RhoGEF"/>
    <property type="match status" value="1"/>
</dbReference>
<feature type="compositionally biased region" description="Basic and acidic residues" evidence="3">
    <location>
        <begin position="36"/>
        <end position="54"/>
    </location>
</feature>
<feature type="compositionally biased region" description="Basic and acidic residues" evidence="3">
    <location>
        <begin position="212"/>
        <end position="234"/>
    </location>
</feature>
<feature type="compositionally biased region" description="Low complexity" evidence="3">
    <location>
        <begin position="181"/>
        <end position="196"/>
    </location>
</feature>
<dbReference type="InterPro" id="IPR001331">
    <property type="entry name" value="GDS_CDC24_CS"/>
</dbReference>
<dbReference type="GO" id="GO:0005737">
    <property type="term" value="C:cytoplasm"/>
    <property type="evidence" value="ECO:0000318"/>
    <property type="project" value="GO_Central"/>
</dbReference>
<protein>
    <submittedName>
        <fullName evidence="5">Uncharacterized protein LOC108697305 isoform X1</fullName>
    </submittedName>
</protein>
<dbReference type="RefSeq" id="XP_018082715.1">
    <property type="nucleotide sequence ID" value="XM_018227226.2"/>
</dbReference>
<evidence type="ECO:0000256" key="2">
    <source>
        <dbReference type="ARBA" id="ARBA00022658"/>
    </source>
</evidence>
<dbReference type="SUPFAM" id="SSF48065">
    <property type="entry name" value="DBL homology domain (DH-domain)"/>
    <property type="match status" value="1"/>
</dbReference>
<dbReference type="GO" id="GO:0005634">
    <property type="term" value="C:nucleus"/>
    <property type="evidence" value="ECO:0000318"/>
    <property type="project" value="GO_Central"/>
</dbReference>
<dbReference type="InterPro" id="IPR001452">
    <property type="entry name" value="SH3_domain"/>
</dbReference>
<dbReference type="Pfam" id="PF00621">
    <property type="entry name" value="RhoGEF"/>
    <property type="match status" value="1"/>
</dbReference>
<dbReference type="CDD" id="cd01221">
    <property type="entry name" value="PH_ephexin"/>
    <property type="match status" value="1"/>
</dbReference>
<accession>A0A1L8FDP4</accession>
<dbReference type="Pfam" id="PF00018">
    <property type="entry name" value="SH3_1"/>
    <property type="match status" value="1"/>
</dbReference>
<gene>
    <name evidence="5" type="primary">LOC108697305</name>
</gene>
<feature type="region of interest" description="Disordered" evidence="3">
    <location>
        <begin position="570"/>
        <end position="608"/>
    </location>
</feature>
<dbReference type="SUPFAM" id="SSF50729">
    <property type="entry name" value="PH domain-like"/>
    <property type="match status" value="1"/>
</dbReference>
<proteinExistence type="predicted"/>
<dbReference type="Gene3D" id="2.30.30.40">
    <property type="entry name" value="SH3 Domains"/>
    <property type="match status" value="1"/>
</dbReference>
<dbReference type="InterPro" id="IPR011993">
    <property type="entry name" value="PH-like_dom_sf"/>
</dbReference>
<dbReference type="GeneID" id="108697305"/>
<dbReference type="SUPFAM" id="SSF50044">
    <property type="entry name" value="SH3-domain"/>
    <property type="match status" value="1"/>
</dbReference>
<dbReference type="SMART" id="SM00326">
    <property type="entry name" value="SH3"/>
    <property type="match status" value="1"/>
</dbReference>
<feature type="compositionally biased region" description="Polar residues" evidence="3">
    <location>
        <begin position="167"/>
        <end position="180"/>
    </location>
</feature>
<feature type="compositionally biased region" description="Low complexity" evidence="3">
    <location>
        <begin position="60"/>
        <end position="71"/>
    </location>
</feature>
<dbReference type="GO" id="GO:0005085">
    <property type="term" value="F:guanyl-nucleotide exchange factor activity"/>
    <property type="evidence" value="ECO:0007669"/>
    <property type="project" value="UniProtKB-KW"/>
</dbReference>
<feature type="compositionally biased region" description="Basic and acidic residues" evidence="3">
    <location>
        <begin position="399"/>
        <end position="410"/>
    </location>
</feature>
<keyword evidence="2" id="KW-0344">Guanine-nucleotide releasing factor</keyword>
<dbReference type="PROSITE" id="PS50002">
    <property type="entry name" value="SH3"/>
    <property type="match status" value="1"/>
</dbReference>
<feature type="compositionally biased region" description="Basic residues" evidence="3">
    <location>
        <begin position="1142"/>
        <end position="1151"/>
    </location>
</feature>
<dbReference type="Bgee" id="108697305">
    <property type="expression patterns" value="Expressed in intestine and 13 other cell types or tissues"/>
</dbReference>
<feature type="compositionally biased region" description="Polar residues" evidence="3">
    <location>
        <begin position="128"/>
        <end position="141"/>
    </location>
</feature>
<feature type="compositionally biased region" description="Polar residues" evidence="3">
    <location>
        <begin position="72"/>
        <end position="94"/>
    </location>
</feature>
<dbReference type="GO" id="GO:0032956">
    <property type="term" value="P:regulation of actin cytoskeleton organization"/>
    <property type="evidence" value="ECO:0000318"/>
    <property type="project" value="GO_Central"/>
</dbReference>
<feature type="compositionally biased region" description="Basic and acidic residues" evidence="3">
    <location>
        <begin position="1"/>
        <end position="16"/>
    </location>
</feature>
<feature type="compositionally biased region" description="Basic and acidic residues" evidence="3">
    <location>
        <begin position="582"/>
        <end position="608"/>
    </location>
</feature>
<dbReference type="Proteomes" id="UP000186698">
    <property type="component" value="Chromosome 7S"/>
</dbReference>
<feature type="compositionally biased region" description="Basic and acidic residues" evidence="3">
    <location>
        <begin position="312"/>
        <end position="337"/>
    </location>
</feature>
<dbReference type="InterPro" id="IPR000219">
    <property type="entry name" value="DH_dom"/>
</dbReference>
<dbReference type="PaxDb" id="8355-A0A1L8FDP4"/>
<feature type="compositionally biased region" description="Acidic residues" evidence="3">
    <location>
        <begin position="411"/>
        <end position="423"/>
    </location>
</feature>
<name>A0A1L8FDP4_XENLA</name>
<dbReference type="InterPro" id="IPR047271">
    <property type="entry name" value="Ephexin-like"/>
</dbReference>
<dbReference type="PROSITE" id="PS50010">
    <property type="entry name" value="DH_2"/>
    <property type="match status" value="1"/>
</dbReference>
<dbReference type="PANTHER" id="PTHR12845">
    <property type="entry name" value="GUANINE NUCLEOTIDE EXCHANGE FACTOR"/>
    <property type="match status" value="1"/>
</dbReference>
<evidence type="ECO:0000256" key="1">
    <source>
        <dbReference type="ARBA" id="ARBA00022443"/>
    </source>
</evidence>
<keyword evidence="4" id="KW-1185">Reference proteome</keyword>
<evidence type="ECO:0000256" key="3">
    <source>
        <dbReference type="SAM" id="MobiDB-lite"/>
    </source>
</evidence>
<dbReference type="STRING" id="8355.A0A1L8FDP4"/>
<dbReference type="InterPro" id="IPR036028">
    <property type="entry name" value="SH3-like_dom_sf"/>
</dbReference>
<feature type="compositionally biased region" description="Polar residues" evidence="3">
    <location>
        <begin position="106"/>
        <end position="117"/>
    </location>
</feature>
<dbReference type="PANTHER" id="PTHR12845:SF2">
    <property type="entry name" value="DH DOMAIN-CONTAINING PROTEIN-RELATED"/>
    <property type="match status" value="1"/>
</dbReference>
<feature type="region of interest" description="Disordered" evidence="3">
    <location>
        <begin position="1"/>
        <end position="357"/>
    </location>
</feature>
<feature type="region of interest" description="Disordered" evidence="3">
    <location>
        <begin position="370"/>
        <end position="451"/>
    </location>
</feature>
<organism evidence="4 5">
    <name type="scientific">Xenopus laevis</name>
    <name type="common">African clawed frog</name>
    <dbReference type="NCBI Taxonomy" id="8355"/>
    <lineage>
        <taxon>Eukaryota</taxon>
        <taxon>Metazoa</taxon>
        <taxon>Chordata</taxon>
        <taxon>Craniata</taxon>
        <taxon>Vertebrata</taxon>
        <taxon>Euteleostomi</taxon>
        <taxon>Amphibia</taxon>
        <taxon>Batrachia</taxon>
        <taxon>Anura</taxon>
        <taxon>Pipoidea</taxon>
        <taxon>Pipidae</taxon>
        <taxon>Xenopodinae</taxon>
        <taxon>Xenopus</taxon>
        <taxon>Xenopus</taxon>
    </lineage>
</organism>
<evidence type="ECO:0000313" key="5">
    <source>
        <dbReference type="RefSeq" id="XP_018082715.1"/>
    </source>
</evidence>
<dbReference type="InterPro" id="IPR047270">
    <property type="entry name" value="PH_ephexin"/>
</dbReference>
<dbReference type="SMART" id="SM00325">
    <property type="entry name" value="RhoGEF"/>
    <property type="match status" value="1"/>
</dbReference>
<feature type="compositionally biased region" description="Low complexity" evidence="3">
    <location>
        <begin position="147"/>
        <end position="157"/>
    </location>
</feature>
<dbReference type="PROSITE" id="PS00741">
    <property type="entry name" value="DH_1"/>
    <property type="match status" value="1"/>
</dbReference>
<sequence length="1758" mass="198034">MMETDSEGKQGEHRGAEGNVADEEEAPSVGTLAIATEKEPTEPTDDLCDKRQQTNERPITGETGNSGSGSSVATSNNGDTGQGSQNKGPTTSDSMDCLTSEKGKTVTEQGETSTNCRETFIKHRENVVGQSETVSDQSETVVKQRETTTYFEETVTEQGETSKEQGESTTNQEDTVNEQNETATEQGETVTGQTETAGEHGEAASGQVETVTKQREIATEHREAATVREEKSTRQGETSTELGDTSTKQAEAATKHEETATVNEETAAQQGEAITEHESTATELEETSTEHEETSTEHEETATEQGQTTFGQEEHGEMVIQQRETDTKQGETENKQEETDDEQRETATKQTETVTEHRKTAVKYEQYEIENEQWETATEQWETEEGTTETYTQDIHLLTAEKIEQSRETLSEDSEEWETASDDSIDRPISDSPGEVQNQESVDSGRRDVREIQEILREREASGSKNLNTISYSIQTDCPTSSHEKMVTCNIGETETVDKITSVEERKAEETEDTLAINNEDNMLETIRECAAEAESDPKEGEQEIKGTEVKIGEQWGLLEVRKDTRAEIMAPSEATDSQESQTDKLETETPGKSREDGTVSDREGGLCNQVKKDTRVQRQCLMETDTGVQGQGLMETDIWVQGQGLMETDTGVQVNGLMETDTGVQGQGLMETDTGVQVKGLIEADTGVQVKGLVEQEITLQFWDVIKQSVDHNIAEKGHLAQEMTVVEVEEKDTEAQYVSSPPQAMETYDHGTQSNILAELNISCEIQDQMSGNINLGPFYEEPASSFSFQPLETQTSQNYYSDVFSPTDPNADQAEPEGYEQTKMPQFGDIAHQYNIQYQEEKSLCPAVFTSSAPYSTDPNNDGNHEISEVSQGADCIVVKETPSTLGILQEATGLVLLVNQPVALQNYKEISLERTEGSDSQKTGSYLSEQAMAKEETDSIMDMGKTETLGITRQWSTTESLGPSDCNLIQSDPYDESSLQKTRIMSLTPEVDKLEHYPEITRGAVTVSAFSPQIVQESDNMTASDLSDAESNQKSSFYPIQISNPIMNLTGSPEHLGFYSEGLVNPEGKTFMDLPGNQPGPNFEEPNSSPATKKPFGPLLNPVWVNPRQIRYSEGSDRVYRANEQRESFLVRRATIRQKKGTSRGMKRNSVFLPSTVDEQEPTKDKSGQSTVPTFSAINILRPESPQSGLRFRPESQAIIETEQLVDNSVQESFADEEEPIKKVRPSRRLDSVFLREKHDQKTPELSPRLRRKSKFYGASRVLYQEYSDEALNQAIKNQRPESPRLRRRESQDSYLQRLSMSSADSLWQDIPEIRGSVGFLSMSREEQKLQEAKFELIMSEALYLRSLNIAVDHFQYNPDLQEVLTAQDRQWLFSRLSEVRDASSEFLFDLEDEFQRNKYNFQVCNMVIDHEPNFRRVYLPYVTNQSYQERTFQRLLNNNPRFQQVLSKLESDPMCQRLGLKSFLILPFQRIIRLRLLLQNILKRSAPGSDDELQATQAHNNVEKLIRDCNESVQRMKDTEELILLNQKIQFECKIFPLISQSRRLIKHSEVSALELNSLSFKLKISRSVYLHLFNDCLLLSRTREGGRFLVFDYAHAADVRVERCEKRIHGNQKNIFCISLRDNAAGSPDGRRAEYFFCTDTQSQKLRWISALSPPKEEPDLFKYHGLSQMLCLKSYTARENDELSLEKADIIFVTQRSEDGWLRGVCLSDMQSGWFPLSHVQPVGRNACLRNLEEEQRLQTARAKLQLPLSN</sequence>
<dbReference type="Gene3D" id="1.20.900.10">
    <property type="entry name" value="Dbl homology (DH) domain"/>
    <property type="match status" value="1"/>
</dbReference>
<evidence type="ECO:0000313" key="4">
    <source>
        <dbReference type="Proteomes" id="UP000186698"/>
    </source>
</evidence>
<dbReference type="GO" id="GO:0035556">
    <property type="term" value="P:intracellular signal transduction"/>
    <property type="evidence" value="ECO:0007669"/>
    <property type="project" value="InterPro"/>
</dbReference>
<dbReference type="FunFam" id="1.20.900.10:FF:000007">
    <property type="entry name" value="rho guanine nucleotide exchange factor 19"/>
    <property type="match status" value="1"/>
</dbReference>